<dbReference type="PANTHER" id="PTHR43798">
    <property type="entry name" value="MONOACYLGLYCEROL LIPASE"/>
    <property type="match status" value="1"/>
</dbReference>
<dbReference type="InterPro" id="IPR029058">
    <property type="entry name" value="AB_hydrolase_fold"/>
</dbReference>
<organism evidence="3 4">
    <name type="scientific">Pelagomonas calceolata</name>
    <dbReference type="NCBI Taxonomy" id="35677"/>
    <lineage>
        <taxon>Eukaryota</taxon>
        <taxon>Sar</taxon>
        <taxon>Stramenopiles</taxon>
        <taxon>Ochrophyta</taxon>
        <taxon>Pelagophyceae</taxon>
        <taxon>Pelagomonadales</taxon>
        <taxon>Pelagomonadaceae</taxon>
        <taxon>Pelagomonas</taxon>
    </lineage>
</organism>
<protein>
    <recommendedName>
        <fullName evidence="2">AB hydrolase-1 domain-containing protein</fullName>
    </recommendedName>
</protein>
<dbReference type="GO" id="GO:0016020">
    <property type="term" value="C:membrane"/>
    <property type="evidence" value="ECO:0007669"/>
    <property type="project" value="TreeGrafter"/>
</dbReference>
<keyword evidence="4" id="KW-1185">Reference proteome</keyword>
<dbReference type="InterPro" id="IPR000073">
    <property type="entry name" value="AB_hydrolase_1"/>
</dbReference>
<evidence type="ECO:0000313" key="4">
    <source>
        <dbReference type="Proteomes" id="UP000789595"/>
    </source>
</evidence>
<dbReference type="Gene3D" id="3.40.50.1820">
    <property type="entry name" value="alpha/beta hydrolase"/>
    <property type="match status" value="1"/>
</dbReference>
<reference evidence="3" key="1">
    <citation type="submission" date="2021-11" db="EMBL/GenBank/DDBJ databases">
        <authorList>
            <consortium name="Genoscope - CEA"/>
            <person name="William W."/>
        </authorList>
    </citation>
    <scope>NUCLEOTIDE SEQUENCE</scope>
</reference>
<proteinExistence type="predicted"/>
<dbReference type="EMBL" id="CAKKNE010000003">
    <property type="protein sequence ID" value="CAH0370749.1"/>
    <property type="molecule type" value="Genomic_DNA"/>
</dbReference>
<feature type="signal peptide" evidence="1">
    <location>
        <begin position="1"/>
        <end position="15"/>
    </location>
</feature>
<name>A0A8J2WWW8_9STRA</name>
<dbReference type="Proteomes" id="UP000789595">
    <property type="component" value="Unassembled WGS sequence"/>
</dbReference>
<keyword evidence="1" id="KW-0732">Signal</keyword>
<feature type="domain" description="AB hydrolase-1" evidence="2">
    <location>
        <begin position="43"/>
        <end position="170"/>
    </location>
</feature>
<dbReference type="Pfam" id="PF00561">
    <property type="entry name" value="Abhydrolase_1"/>
    <property type="match status" value="1"/>
</dbReference>
<dbReference type="SUPFAM" id="SSF53474">
    <property type="entry name" value="alpha/beta-Hydrolases"/>
    <property type="match status" value="1"/>
</dbReference>
<evidence type="ECO:0000259" key="2">
    <source>
        <dbReference type="Pfam" id="PF00561"/>
    </source>
</evidence>
<dbReference type="AlphaFoldDB" id="A0A8J2WWW8"/>
<dbReference type="PANTHER" id="PTHR43798:SF33">
    <property type="entry name" value="HYDROLASE, PUTATIVE (AFU_ORTHOLOGUE AFUA_2G14860)-RELATED"/>
    <property type="match status" value="1"/>
</dbReference>
<evidence type="ECO:0000313" key="3">
    <source>
        <dbReference type="EMBL" id="CAH0370749.1"/>
    </source>
</evidence>
<feature type="chain" id="PRO_5035249023" description="AB hydrolase-1 domain-containing protein" evidence="1">
    <location>
        <begin position="16"/>
        <end position="326"/>
    </location>
</feature>
<dbReference type="InterPro" id="IPR050266">
    <property type="entry name" value="AB_hydrolase_sf"/>
</dbReference>
<comment type="caution">
    <text evidence="3">The sequence shown here is derived from an EMBL/GenBank/DDBJ whole genome shotgun (WGS) entry which is preliminary data.</text>
</comment>
<dbReference type="OrthoDB" id="408373at2759"/>
<evidence type="ECO:0000256" key="1">
    <source>
        <dbReference type="SAM" id="SignalP"/>
    </source>
</evidence>
<gene>
    <name evidence="3" type="ORF">PECAL_3P06510</name>
</gene>
<sequence length="326" mass="35976">MRSLVGLLALTLVGAQSPDAAGAQSSDAFPARLSGLAPSPTTPMVVFLAGFPDDTRSFDSVAPAFEGTHAVLKLALPGYEGAPVSEKWGLSFKVLIEKMHDAVEAQPHGDLFLVAHDWGAYLGLLYADKHPTEVAKLALLDIGHQKMSDKQSLAEYVVGPTYQLFLAWCFVMDAIGLRPVAWLANALFPWQTIGPCNHETVLPTGVMEWMAKPDFRTCYPYFVLWTDLLLGRAWLPAMPSMPTLFIYGTRKRMMFHTDRFLAELRERTDGSRSVALDCGHFLQAQKPDEVAAELTSFFEGRRTRSFHIPHEAEEASPKPTAARGEL</sequence>
<accession>A0A8J2WWW8</accession>